<keyword evidence="5" id="KW-0479">Metal-binding</keyword>
<evidence type="ECO:0000256" key="1">
    <source>
        <dbReference type="ARBA" id="ARBA00000553"/>
    </source>
</evidence>
<evidence type="ECO:0000256" key="6">
    <source>
        <dbReference type="ARBA" id="ARBA00022801"/>
    </source>
</evidence>
<dbReference type="InterPro" id="IPR011324">
    <property type="entry name" value="Cytotoxic_necrot_fac-like_cat"/>
</dbReference>
<comment type="function">
    <text evidence="2">Purine nucleoside enzyme that catalyzes the phosphorolysis of adenosine and inosine nucleosides, yielding D-ribose 1-phosphate and the respective free bases, adenine and hypoxanthine. Also catalyzes the phosphorolysis of S-methyl-5'-thioadenosine into adenine and S-methyl-5-thio-alpha-D-ribose 1-phosphate. Also has adenosine deaminase activity.</text>
</comment>
<comment type="caution">
    <text evidence="13">The sequence shown here is derived from an EMBL/GenBank/DDBJ whole genome shotgun (WGS) entry which is preliminary data.</text>
</comment>
<keyword evidence="8" id="KW-0186">Copper</keyword>
<evidence type="ECO:0000313" key="13">
    <source>
        <dbReference type="EMBL" id="MBK6300612.1"/>
    </source>
</evidence>
<evidence type="ECO:0000256" key="5">
    <source>
        <dbReference type="ARBA" id="ARBA00022723"/>
    </source>
</evidence>
<dbReference type="Pfam" id="PF02578">
    <property type="entry name" value="Cu-oxidase_4"/>
    <property type="match status" value="1"/>
</dbReference>
<dbReference type="GO" id="GO:0005507">
    <property type="term" value="F:copper ion binding"/>
    <property type="evidence" value="ECO:0007669"/>
    <property type="project" value="TreeGrafter"/>
</dbReference>
<dbReference type="SUPFAM" id="SSF64438">
    <property type="entry name" value="CNF1/YfiH-like putative cysteine hydrolases"/>
    <property type="match status" value="1"/>
</dbReference>
<dbReference type="Proteomes" id="UP000718281">
    <property type="component" value="Unassembled WGS sequence"/>
</dbReference>
<dbReference type="PANTHER" id="PTHR30616">
    <property type="entry name" value="UNCHARACTERIZED PROTEIN YFIH"/>
    <property type="match status" value="1"/>
</dbReference>
<comment type="catalytic activity">
    <reaction evidence="1">
        <text>inosine + phosphate = alpha-D-ribose 1-phosphate + hypoxanthine</text>
        <dbReference type="Rhea" id="RHEA:27646"/>
        <dbReference type="ChEBI" id="CHEBI:17368"/>
        <dbReference type="ChEBI" id="CHEBI:17596"/>
        <dbReference type="ChEBI" id="CHEBI:43474"/>
        <dbReference type="ChEBI" id="CHEBI:57720"/>
        <dbReference type="EC" id="2.4.2.1"/>
    </reaction>
    <physiologicalReaction direction="left-to-right" evidence="1">
        <dbReference type="Rhea" id="RHEA:27647"/>
    </physiologicalReaction>
</comment>
<reference evidence="13 14" key="1">
    <citation type="submission" date="2020-10" db="EMBL/GenBank/DDBJ databases">
        <title>Connecting structure to function with the recovery of over 1000 high-quality activated sludge metagenome-assembled genomes encoding full-length rRNA genes using long-read sequencing.</title>
        <authorList>
            <person name="Singleton C.M."/>
            <person name="Petriglieri F."/>
            <person name="Kristensen J.M."/>
            <person name="Kirkegaard R.H."/>
            <person name="Michaelsen T.Y."/>
            <person name="Andersen M.H."/>
            <person name="Karst S.M."/>
            <person name="Dueholm M.S."/>
            <person name="Nielsen P.H."/>
            <person name="Albertsen M."/>
        </authorList>
    </citation>
    <scope>NUCLEOTIDE SEQUENCE [LARGE SCALE GENOMIC DNA]</scope>
    <source>
        <strain evidence="13">AalE_18-Q3-R2-46_BAT3C.188</strain>
    </source>
</reference>
<evidence type="ECO:0000256" key="3">
    <source>
        <dbReference type="ARBA" id="ARBA00007353"/>
    </source>
</evidence>
<name>A0A934X4H3_9MICO</name>
<dbReference type="CDD" id="cd16833">
    <property type="entry name" value="YfiH"/>
    <property type="match status" value="1"/>
</dbReference>
<evidence type="ECO:0000256" key="7">
    <source>
        <dbReference type="ARBA" id="ARBA00022833"/>
    </source>
</evidence>
<dbReference type="NCBIfam" id="TIGR00726">
    <property type="entry name" value="peptidoglycan editing factor PgeF"/>
    <property type="match status" value="1"/>
</dbReference>
<dbReference type="InterPro" id="IPR003730">
    <property type="entry name" value="Cu_polyphenol_OxRdtase"/>
</dbReference>
<evidence type="ECO:0000256" key="10">
    <source>
        <dbReference type="ARBA" id="ARBA00048968"/>
    </source>
</evidence>
<dbReference type="GO" id="GO:0016787">
    <property type="term" value="F:hydrolase activity"/>
    <property type="evidence" value="ECO:0007669"/>
    <property type="project" value="UniProtKB-KW"/>
</dbReference>
<comment type="catalytic activity">
    <reaction evidence="11">
        <text>S-methyl-5'-thioadenosine + phosphate = 5-(methylsulfanyl)-alpha-D-ribose 1-phosphate + adenine</text>
        <dbReference type="Rhea" id="RHEA:11852"/>
        <dbReference type="ChEBI" id="CHEBI:16708"/>
        <dbReference type="ChEBI" id="CHEBI:17509"/>
        <dbReference type="ChEBI" id="CHEBI:43474"/>
        <dbReference type="ChEBI" id="CHEBI:58533"/>
        <dbReference type="EC" id="2.4.2.28"/>
    </reaction>
    <physiologicalReaction direction="left-to-right" evidence="11">
        <dbReference type="Rhea" id="RHEA:11853"/>
    </physiologicalReaction>
</comment>
<evidence type="ECO:0000256" key="2">
    <source>
        <dbReference type="ARBA" id="ARBA00003215"/>
    </source>
</evidence>
<dbReference type="PANTHER" id="PTHR30616:SF2">
    <property type="entry name" value="PURINE NUCLEOSIDE PHOSPHORYLASE LACC1"/>
    <property type="match status" value="1"/>
</dbReference>
<proteinExistence type="inferred from homology"/>
<dbReference type="EMBL" id="JADIXZ010000004">
    <property type="protein sequence ID" value="MBK6300612.1"/>
    <property type="molecule type" value="Genomic_DNA"/>
</dbReference>
<comment type="catalytic activity">
    <reaction evidence="9">
        <text>adenosine + H2O + H(+) = inosine + NH4(+)</text>
        <dbReference type="Rhea" id="RHEA:24408"/>
        <dbReference type="ChEBI" id="CHEBI:15377"/>
        <dbReference type="ChEBI" id="CHEBI:15378"/>
        <dbReference type="ChEBI" id="CHEBI:16335"/>
        <dbReference type="ChEBI" id="CHEBI:17596"/>
        <dbReference type="ChEBI" id="CHEBI:28938"/>
        <dbReference type="EC" id="3.5.4.4"/>
    </reaction>
    <physiologicalReaction direction="left-to-right" evidence="9">
        <dbReference type="Rhea" id="RHEA:24409"/>
    </physiologicalReaction>
</comment>
<keyword evidence="7" id="KW-0862">Zinc</keyword>
<comment type="similarity">
    <text evidence="3 12">Belongs to the purine nucleoside phosphorylase YfiH/LACC1 family.</text>
</comment>
<evidence type="ECO:0000313" key="14">
    <source>
        <dbReference type="Proteomes" id="UP000718281"/>
    </source>
</evidence>
<accession>A0A934X4H3</accession>
<keyword evidence="6" id="KW-0378">Hydrolase</keyword>
<evidence type="ECO:0000256" key="4">
    <source>
        <dbReference type="ARBA" id="ARBA00022679"/>
    </source>
</evidence>
<dbReference type="GO" id="GO:0017061">
    <property type="term" value="F:S-methyl-5-thioadenosine phosphorylase activity"/>
    <property type="evidence" value="ECO:0007669"/>
    <property type="project" value="UniProtKB-EC"/>
</dbReference>
<comment type="catalytic activity">
    <reaction evidence="10">
        <text>adenosine + phosphate = alpha-D-ribose 1-phosphate + adenine</text>
        <dbReference type="Rhea" id="RHEA:27642"/>
        <dbReference type="ChEBI" id="CHEBI:16335"/>
        <dbReference type="ChEBI" id="CHEBI:16708"/>
        <dbReference type="ChEBI" id="CHEBI:43474"/>
        <dbReference type="ChEBI" id="CHEBI:57720"/>
        <dbReference type="EC" id="2.4.2.1"/>
    </reaction>
    <physiologicalReaction direction="left-to-right" evidence="10">
        <dbReference type="Rhea" id="RHEA:27643"/>
    </physiologicalReaction>
</comment>
<sequence length="256" mass="26525">MFFWHERRAGIDVAITDRHGGVSSAPFGELNLARHVGDEPAAVEANRAAVAAELGLPAERLVFMDQCHGATVEVIDGPWQGDPPACDAVITRASDLALVVMVADCVPVLLADPEAGVVGAVHAGRPGLVAGVVGAALDALADLGARAPYAVVGPSVCGRCYEVPEEMRAAAAAVEPASATVSWTGTPAIDVGAGVVAQLAGRGVPVTWVPGCTREDDRLFSYRRTSPTGRFAGAIRRYAVDPAYLIERPSHPTETS</sequence>
<keyword evidence="4" id="KW-0808">Transferase</keyword>
<evidence type="ECO:0000256" key="9">
    <source>
        <dbReference type="ARBA" id="ARBA00047989"/>
    </source>
</evidence>
<gene>
    <name evidence="13" type="primary">pgeF</name>
    <name evidence="13" type="ORF">IPF40_06020</name>
</gene>
<evidence type="ECO:0000256" key="11">
    <source>
        <dbReference type="ARBA" id="ARBA00049893"/>
    </source>
</evidence>
<organism evidence="13 14">
    <name type="scientific">Candidatus Phosphoribacter hodrii</name>
    <dbReference type="NCBI Taxonomy" id="2953743"/>
    <lineage>
        <taxon>Bacteria</taxon>
        <taxon>Bacillati</taxon>
        <taxon>Actinomycetota</taxon>
        <taxon>Actinomycetes</taxon>
        <taxon>Micrococcales</taxon>
        <taxon>Dermatophilaceae</taxon>
        <taxon>Candidatus Phosphoribacter</taxon>
    </lineage>
</organism>
<dbReference type="Gene3D" id="3.60.140.10">
    <property type="entry name" value="CNF1/YfiH-like putative cysteine hydrolases"/>
    <property type="match status" value="1"/>
</dbReference>
<evidence type="ECO:0000256" key="8">
    <source>
        <dbReference type="ARBA" id="ARBA00023008"/>
    </source>
</evidence>
<evidence type="ECO:0000256" key="12">
    <source>
        <dbReference type="RuleBase" id="RU361274"/>
    </source>
</evidence>
<dbReference type="AlphaFoldDB" id="A0A934X4H3"/>
<dbReference type="InterPro" id="IPR038371">
    <property type="entry name" value="Cu_polyphenol_OxRdtase_sf"/>
</dbReference>
<protein>
    <recommendedName>
        <fullName evidence="12">Purine nucleoside phosphorylase</fullName>
    </recommendedName>
</protein>